<feature type="compositionally biased region" description="Basic and acidic residues" evidence="5">
    <location>
        <begin position="369"/>
        <end position="378"/>
    </location>
</feature>
<keyword evidence="4" id="KW-0479">Metal-binding</keyword>
<organism evidence="7 8">
    <name type="scientific">Helianthus annuus</name>
    <name type="common">Common sunflower</name>
    <dbReference type="NCBI Taxonomy" id="4232"/>
    <lineage>
        <taxon>Eukaryota</taxon>
        <taxon>Viridiplantae</taxon>
        <taxon>Streptophyta</taxon>
        <taxon>Embryophyta</taxon>
        <taxon>Tracheophyta</taxon>
        <taxon>Spermatophyta</taxon>
        <taxon>Magnoliopsida</taxon>
        <taxon>eudicotyledons</taxon>
        <taxon>Gunneridae</taxon>
        <taxon>Pentapetalae</taxon>
        <taxon>asterids</taxon>
        <taxon>campanulids</taxon>
        <taxon>Asterales</taxon>
        <taxon>Asteraceae</taxon>
        <taxon>Asteroideae</taxon>
        <taxon>Heliantheae alliance</taxon>
        <taxon>Heliantheae</taxon>
        <taxon>Helianthus</taxon>
    </lineage>
</organism>
<dbReference type="PANTHER" id="PTHR32444">
    <property type="entry name" value="BULB-TYPE LECTIN DOMAIN-CONTAINING PROTEIN"/>
    <property type="match status" value="1"/>
</dbReference>
<dbReference type="GO" id="GO:0048544">
    <property type="term" value="P:recognition of pollen"/>
    <property type="evidence" value="ECO:0007669"/>
    <property type="project" value="InterPro"/>
</dbReference>
<dbReference type="Pfam" id="PF14223">
    <property type="entry name" value="Retrotran_gag_2"/>
    <property type="match status" value="1"/>
</dbReference>
<evidence type="ECO:0000256" key="2">
    <source>
        <dbReference type="ARBA" id="ARBA00023157"/>
    </source>
</evidence>
<feature type="region of interest" description="Disordered" evidence="5">
    <location>
        <begin position="114"/>
        <end position="133"/>
    </location>
</feature>
<evidence type="ECO:0000259" key="6">
    <source>
        <dbReference type="PROSITE" id="PS50158"/>
    </source>
</evidence>
<dbReference type="AlphaFoldDB" id="A0A251T917"/>
<dbReference type="GO" id="GO:0008270">
    <property type="term" value="F:zinc ion binding"/>
    <property type="evidence" value="ECO:0007669"/>
    <property type="project" value="UniProtKB-KW"/>
</dbReference>
<protein>
    <submittedName>
        <fullName evidence="7">Putative S-locus glycoprotein domain, Bulb-type lectin domain, Zinc finger, CCHC-type</fullName>
    </submittedName>
</protein>
<evidence type="ECO:0000256" key="5">
    <source>
        <dbReference type="SAM" id="MobiDB-lite"/>
    </source>
</evidence>
<feature type="region of interest" description="Disordered" evidence="5">
    <location>
        <begin position="342"/>
        <end position="378"/>
    </location>
</feature>
<evidence type="ECO:0000256" key="1">
    <source>
        <dbReference type="ARBA" id="ARBA00022729"/>
    </source>
</evidence>
<keyword evidence="1" id="KW-0732">Signal</keyword>
<dbReference type="GO" id="GO:0003676">
    <property type="term" value="F:nucleic acid binding"/>
    <property type="evidence" value="ECO:0007669"/>
    <property type="project" value="InterPro"/>
</dbReference>
<keyword evidence="7" id="KW-0430">Lectin</keyword>
<dbReference type="Pfam" id="PF01453">
    <property type="entry name" value="B_lectin"/>
    <property type="match status" value="1"/>
</dbReference>
<dbReference type="EMBL" id="CM007900">
    <property type="protein sequence ID" value="OTG07615.1"/>
    <property type="molecule type" value="Genomic_DNA"/>
</dbReference>
<keyword evidence="8" id="KW-1185">Reference proteome</keyword>
<dbReference type="InterPro" id="IPR001878">
    <property type="entry name" value="Znf_CCHC"/>
</dbReference>
<reference evidence="8" key="1">
    <citation type="journal article" date="2017" name="Nature">
        <title>The sunflower genome provides insights into oil metabolism, flowering and Asterid evolution.</title>
        <authorList>
            <person name="Badouin H."/>
            <person name="Gouzy J."/>
            <person name="Grassa C.J."/>
            <person name="Murat F."/>
            <person name="Staton S.E."/>
            <person name="Cottret L."/>
            <person name="Lelandais-Briere C."/>
            <person name="Owens G.L."/>
            <person name="Carrere S."/>
            <person name="Mayjonade B."/>
            <person name="Legrand L."/>
            <person name="Gill N."/>
            <person name="Kane N.C."/>
            <person name="Bowers J.E."/>
            <person name="Hubner S."/>
            <person name="Bellec A."/>
            <person name="Berard A."/>
            <person name="Berges H."/>
            <person name="Blanchet N."/>
            <person name="Boniface M.C."/>
            <person name="Brunel D."/>
            <person name="Catrice O."/>
            <person name="Chaidir N."/>
            <person name="Claudel C."/>
            <person name="Donnadieu C."/>
            <person name="Faraut T."/>
            <person name="Fievet G."/>
            <person name="Helmstetter N."/>
            <person name="King M."/>
            <person name="Knapp S.J."/>
            <person name="Lai Z."/>
            <person name="Le Paslier M.C."/>
            <person name="Lippi Y."/>
            <person name="Lorenzon L."/>
            <person name="Mandel J.R."/>
            <person name="Marage G."/>
            <person name="Marchand G."/>
            <person name="Marquand E."/>
            <person name="Bret-Mestries E."/>
            <person name="Morien E."/>
            <person name="Nambeesan S."/>
            <person name="Nguyen T."/>
            <person name="Pegot-Espagnet P."/>
            <person name="Pouilly N."/>
            <person name="Raftis F."/>
            <person name="Sallet E."/>
            <person name="Schiex T."/>
            <person name="Thomas J."/>
            <person name="Vandecasteele C."/>
            <person name="Vares D."/>
            <person name="Vear F."/>
            <person name="Vautrin S."/>
            <person name="Crespi M."/>
            <person name="Mangin B."/>
            <person name="Burke J.M."/>
            <person name="Salse J."/>
            <person name="Munos S."/>
            <person name="Vincourt P."/>
            <person name="Rieseberg L.H."/>
            <person name="Langlade N.B."/>
        </authorList>
    </citation>
    <scope>NUCLEOTIDE SEQUENCE [LARGE SCALE GENOMIC DNA]</scope>
    <source>
        <strain evidence="8">cv. SF193</strain>
    </source>
</reference>
<dbReference type="InterPro" id="IPR036875">
    <property type="entry name" value="Znf_CCHC_sf"/>
</dbReference>
<dbReference type="PROSITE" id="PS50158">
    <property type="entry name" value="ZF_CCHC"/>
    <property type="match status" value="1"/>
</dbReference>
<feature type="domain" description="CCHC-type" evidence="6">
    <location>
        <begin position="384"/>
        <end position="400"/>
    </location>
</feature>
<gene>
    <name evidence="7" type="ORF">HannXRQ_Chr11g0332431</name>
</gene>
<sequence length="554" mass="63587">MSRFFNFNITYFDCKEITGGNGLEPNLVYMFSAAFSLFDKLTKNYFLKVTRNFQHKKDPIWQSFDFMTDTLRPGMKLGWNLVTGIDRHFTSWKSDNDPALERDHPIISKIGKKSKARKKGGMTEKDGNASTSLHEQGNVSLQCPKLKETNYTQWAVMMETILKAYSLWETVVSTEGINEKKAHTTKALIFQTLPEDVLMQVAQYEKAKEVWDAIKVRYLGADMVQKARLQTLRSELEVLKMDENETVSSFASKLSGMKAKFKTLGTTIKDKKLVRKLLISVPKKFLPIVANIEQYSEIDKMPFEEAVGRIIAFEERLKSQDKQKDNNQGGLMMASTNNQFESLHHGKGRGVQNYGRSQGQGSFKGGRGRGKDMGPRNQDKSKFRCYDCGELGHFARDCTKWKEKEKDTQQEANLALEEEPMLLQVKQVEDLCREIRVRGGPWDGNRFTEVTSLKANPFYNYTFVLNQREIYYQFNLIDTSVLTRLVLLPSGRLVRLLWIPSKQEWNIYNSLQKDDCDEYAVCGPFGNCNVDNSPVCECLKGFEPTSPDQWRTTD</sequence>
<dbReference type="SMART" id="SM00343">
    <property type="entry name" value="ZnF_C2HC"/>
    <property type="match status" value="1"/>
</dbReference>
<evidence type="ECO:0000256" key="3">
    <source>
        <dbReference type="ARBA" id="ARBA00023180"/>
    </source>
</evidence>
<dbReference type="InParanoid" id="A0A251T917"/>
<dbReference type="PANTHER" id="PTHR32444:SF235">
    <property type="entry name" value="OS01G0783900 PROTEIN"/>
    <property type="match status" value="1"/>
</dbReference>
<keyword evidence="3" id="KW-0325">Glycoprotein</keyword>
<keyword evidence="4" id="KW-0863">Zinc-finger</keyword>
<keyword evidence="4" id="KW-0862">Zinc</keyword>
<evidence type="ECO:0000313" key="8">
    <source>
        <dbReference type="Proteomes" id="UP000215914"/>
    </source>
</evidence>
<name>A0A251T917_HELAN</name>
<accession>A0A251T917</accession>
<dbReference type="SUPFAM" id="SSF57756">
    <property type="entry name" value="Retrovirus zinc finger-like domains"/>
    <property type="match status" value="1"/>
</dbReference>
<dbReference type="Gene3D" id="4.10.60.10">
    <property type="entry name" value="Zinc finger, CCHC-type"/>
    <property type="match status" value="1"/>
</dbReference>
<dbReference type="Pfam" id="PF00098">
    <property type="entry name" value="zf-CCHC"/>
    <property type="match status" value="1"/>
</dbReference>
<dbReference type="InterPro" id="IPR001480">
    <property type="entry name" value="Bulb-type_lectin_dom"/>
</dbReference>
<dbReference type="Proteomes" id="UP000215914">
    <property type="component" value="Chromosome 11"/>
</dbReference>
<dbReference type="GO" id="GO:0030246">
    <property type="term" value="F:carbohydrate binding"/>
    <property type="evidence" value="ECO:0007669"/>
    <property type="project" value="UniProtKB-KW"/>
</dbReference>
<proteinExistence type="predicted"/>
<keyword evidence="2" id="KW-1015">Disulfide bond</keyword>
<dbReference type="SUPFAM" id="SSF51110">
    <property type="entry name" value="alpha-D-mannose-specific plant lectins"/>
    <property type="match status" value="1"/>
</dbReference>
<dbReference type="Pfam" id="PF00954">
    <property type="entry name" value="S_locus_glycop"/>
    <property type="match status" value="1"/>
</dbReference>
<evidence type="ECO:0000313" key="7">
    <source>
        <dbReference type="EMBL" id="OTG07615.1"/>
    </source>
</evidence>
<dbReference type="InterPro" id="IPR036426">
    <property type="entry name" value="Bulb-type_lectin_dom_sf"/>
</dbReference>
<dbReference type="InterPro" id="IPR000858">
    <property type="entry name" value="S_locus_glycoprot_dom"/>
</dbReference>
<evidence type="ECO:0000256" key="4">
    <source>
        <dbReference type="PROSITE-ProRule" id="PRU00047"/>
    </source>
</evidence>